<dbReference type="Pfam" id="PF00808">
    <property type="entry name" value="CBFD_NFYB_HMF"/>
    <property type="match status" value="1"/>
</dbReference>
<dbReference type="InterPro" id="IPR003958">
    <property type="entry name" value="CBFA_NFYB_domain"/>
</dbReference>
<protein>
    <submittedName>
        <fullName evidence="8">Archaeal histone</fullName>
    </submittedName>
</protein>
<dbReference type="STRING" id="304371.MCP_2661"/>
<keyword evidence="9" id="KW-1185">Reference proteome</keyword>
<dbReference type="InterPro" id="IPR050004">
    <property type="entry name" value="HmfB-like"/>
</dbReference>
<feature type="domain" description="Transcription factor CBF/NF-Y/archaeal histone" evidence="7">
    <location>
        <begin position="4"/>
        <end position="65"/>
    </location>
</feature>
<dbReference type="GeneID" id="8682383"/>
<name>D1Z211_METPS</name>
<dbReference type="EMBL" id="AP011532">
    <property type="protein sequence ID" value="BAI62733.1"/>
    <property type="molecule type" value="Genomic_DNA"/>
</dbReference>
<dbReference type="OrthoDB" id="7514at2157"/>
<dbReference type="KEGG" id="mpd:MCP_2661"/>
<dbReference type="PANTHER" id="PTHR47828">
    <property type="entry name" value="ARCHAEAL HISTONE A"/>
    <property type="match status" value="1"/>
</dbReference>
<dbReference type="PATRIC" id="fig|304371.9.peg.2722"/>
<dbReference type="Proteomes" id="UP000001882">
    <property type="component" value="Chromosome"/>
</dbReference>
<dbReference type="InterPro" id="IPR050947">
    <property type="entry name" value="Archaeal_histone_HMF"/>
</dbReference>
<dbReference type="PANTHER" id="PTHR47828:SF1">
    <property type="entry name" value="ARCHAEAL HISTONE A"/>
    <property type="match status" value="1"/>
</dbReference>
<dbReference type="Gene3D" id="1.10.20.10">
    <property type="entry name" value="Histone, subunit A"/>
    <property type="match status" value="1"/>
</dbReference>
<comment type="similarity">
    <text evidence="3">Belongs to the archaeal histone HMF family.</text>
</comment>
<reference evidence="8 9" key="2">
    <citation type="journal article" date="2008" name="Int. J. Syst. Evol. Microbiol.">
        <title>Methanocella paludicola gen. nov., sp. nov., a methane-producing archaeon, the first isolate of the lineage 'Rice Cluster I', and proposal of the new archaeal order Methanocellales ord. nov.</title>
        <authorList>
            <person name="Sakai S."/>
            <person name="Imachi H."/>
            <person name="Hanada S."/>
            <person name="Ohashi A."/>
            <person name="Harada H."/>
            <person name="Kamagata Y."/>
        </authorList>
    </citation>
    <scope>NUCLEOTIDE SEQUENCE [LARGE SCALE GENOMIC DNA]</scope>
    <source>
        <strain evidence="9">DSM 17711 / JCM 13418 / NBRC 101707 / SANAE</strain>
    </source>
</reference>
<comment type="subcellular location">
    <subcellularLocation>
        <location evidence="1">Chromosome</location>
    </subcellularLocation>
    <subcellularLocation>
        <location evidence="2">Cytoplasm</location>
    </subcellularLocation>
</comment>
<gene>
    <name evidence="8" type="ordered locus">MCP_2661</name>
</gene>
<evidence type="ECO:0000256" key="3">
    <source>
        <dbReference type="ARBA" id="ARBA00008264"/>
    </source>
</evidence>
<proteinExistence type="inferred from homology"/>
<dbReference type="InParanoid" id="D1Z211"/>
<dbReference type="GO" id="GO:0046982">
    <property type="term" value="F:protein heterodimerization activity"/>
    <property type="evidence" value="ECO:0007669"/>
    <property type="project" value="InterPro"/>
</dbReference>
<dbReference type="eggNOG" id="arCOG02144">
    <property type="taxonomic scope" value="Archaea"/>
</dbReference>
<dbReference type="AlphaFoldDB" id="D1Z211"/>
<keyword evidence="6" id="KW-0238">DNA-binding</keyword>
<evidence type="ECO:0000259" key="7">
    <source>
        <dbReference type="Pfam" id="PF00808"/>
    </source>
</evidence>
<dbReference type="RefSeq" id="WP_012901407.1">
    <property type="nucleotide sequence ID" value="NC_013665.1"/>
</dbReference>
<dbReference type="GO" id="GO:0005737">
    <property type="term" value="C:cytoplasm"/>
    <property type="evidence" value="ECO:0007669"/>
    <property type="project" value="UniProtKB-SubCell"/>
</dbReference>
<dbReference type="GO" id="GO:0005694">
    <property type="term" value="C:chromosome"/>
    <property type="evidence" value="ECO:0007669"/>
    <property type="project" value="UniProtKB-SubCell"/>
</dbReference>
<dbReference type="InterPro" id="IPR009072">
    <property type="entry name" value="Histone-fold"/>
</dbReference>
<evidence type="ECO:0000313" key="9">
    <source>
        <dbReference type="Proteomes" id="UP000001882"/>
    </source>
</evidence>
<dbReference type="SUPFAM" id="SSF47113">
    <property type="entry name" value="Histone-fold"/>
    <property type="match status" value="1"/>
</dbReference>
<sequence length="70" mass="7740">MMKELPVASVDRIIRNAGADRVSEDAKEALASILEDYGMKVSVEAIKLCKHAGRKTVKEEDIKLASQRLI</sequence>
<evidence type="ECO:0000313" key="8">
    <source>
        <dbReference type="EMBL" id="BAI62733.1"/>
    </source>
</evidence>
<reference evidence="8 9" key="1">
    <citation type="journal article" date="2007" name="Appl. Environ. Microbiol.">
        <title>Isolation of key methanogens for global methane emission from rice paddy fields: a novel isolate affiliated with the clone cluster rice cluster I.</title>
        <authorList>
            <person name="Sakai S."/>
            <person name="Imachi H."/>
            <person name="Sekiguchi Y."/>
            <person name="Ohashi A."/>
            <person name="Harada H."/>
            <person name="Kamagata Y."/>
        </authorList>
    </citation>
    <scope>NUCLEOTIDE SEQUENCE [LARGE SCALE GENOMIC DNA]</scope>
    <source>
        <strain evidence="9">DSM 17711 / JCM 13418 / NBRC 101707 / SANAE</strain>
    </source>
</reference>
<dbReference type="GO" id="GO:0003677">
    <property type="term" value="F:DNA binding"/>
    <property type="evidence" value="ECO:0007669"/>
    <property type="project" value="UniProtKB-KW"/>
</dbReference>
<organism evidence="8 9">
    <name type="scientific">Methanocella paludicola (strain DSM 17711 / JCM 13418 / NBRC 101707 / SANAE)</name>
    <dbReference type="NCBI Taxonomy" id="304371"/>
    <lineage>
        <taxon>Archaea</taxon>
        <taxon>Methanobacteriati</taxon>
        <taxon>Methanobacteriota</taxon>
        <taxon>Stenosarchaea group</taxon>
        <taxon>Methanomicrobia</taxon>
        <taxon>Methanocellales</taxon>
        <taxon>Methanocellaceae</taxon>
        <taxon>Methanocella</taxon>
    </lineage>
</organism>
<evidence type="ECO:0000256" key="5">
    <source>
        <dbReference type="ARBA" id="ARBA00022490"/>
    </source>
</evidence>
<accession>D1Z211</accession>
<keyword evidence="5" id="KW-0963">Cytoplasm</keyword>
<keyword evidence="4" id="KW-0158">Chromosome</keyword>
<reference evidence="9" key="3">
    <citation type="journal article" date="2011" name="PLoS ONE">
        <title>Genome sequence of a mesophilic hydrogenotrophic methanogen Methanocella paludicola, the first cultivated representative of the order Methanocellales.</title>
        <authorList>
            <person name="Sakai S."/>
            <person name="Takaki Y."/>
            <person name="Shimamura S."/>
            <person name="Sekine M."/>
            <person name="Tajima T."/>
            <person name="Kosugi H."/>
            <person name="Ichikawa N."/>
            <person name="Tasumi E."/>
            <person name="Hiraki A.T."/>
            <person name="Shimizu A."/>
            <person name="Kato Y."/>
            <person name="Nishiko R."/>
            <person name="Mori K."/>
            <person name="Fujita N."/>
            <person name="Imachi H."/>
            <person name="Takai K."/>
        </authorList>
    </citation>
    <scope>NUCLEOTIDE SEQUENCE [LARGE SCALE GENOMIC DNA]</scope>
    <source>
        <strain evidence="9">DSM 17711 / JCM 13418 / NBRC 101707 / SANAE</strain>
    </source>
</reference>
<evidence type="ECO:0000256" key="1">
    <source>
        <dbReference type="ARBA" id="ARBA00004286"/>
    </source>
</evidence>
<dbReference type="CDD" id="cd22909">
    <property type="entry name" value="HFD_archaea_histone-like"/>
    <property type="match status" value="1"/>
</dbReference>
<evidence type="ECO:0000256" key="4">
    <source>
        <dbReference type="ARBA" id="ARBA00022454"/>
    </source>
</evidence>
<dbReference type="NCBIfam" id="NF043032">
    <property type="entry name" value="archaea_histone"/>
    <property type="match status" value="1"/>
</dbReference>
<evidence type="ECO:0000256" key="6">
    <source>
        <dbReference type="ARBA" id="ARBA00023125"/>
    </source>
</evidence>
<evidence type="ECO:0000256" key="2">
    <source>
        <dbReference type="ARBA" id="ARBA00004496"/>
    </source>
</evidence>